<dbReference type="EMBL" id="JFAX01000038">
    <property type="protein sequence ID" value="EXI64328.1"/>
    <property type="molecule type" value="Genomic_DNA"/>
</dbReference>
<dbReference type="PANTHER" id="PTHR43065">
    <property type="entry name" value="SENSOR HISTIDINE KINASE"/>
    <property type="match status" value="1"/>
</dbReference>
<organism evidence="16 17">
    <name type="scientific">Candidatus Accumulibacter adjunctus</name>
    <dbReference type="NCBI Taxonomy" id="1454001"/>
    <lineage>
        <taxon>Bacteria</taxon>
        <taxon>Pseudomonadati</taxon>
        <taxon>Pseudomonadota</taxon>
        <taxon>Betaproteobacteria</taxon>
        <taxon>Candidatus Accumulibacter</taxon>
    </lineage>
</organism>
<keyword evidence="8" id="KW-0547">Nucleotide-binding</keyword>
<feature type="transmembrane region" description="Helical" evidence="14">
    <location>
        <begin position="290"/>
        <end position="308"/>
    </location>
</feature>
<keyword evidence="10" id="KW-0067">ATP-binding</keyword>
<feature type="transmembrane region" description="Helical" evidence="14">
    <location>
        <begin position="208"/>
        <end position="229"/>
    </location>
</feature>
<evidence type="ECO:0000256" key="7">
    <source>
        <dbReference type="ARBA" id="ARBA00022692"/>
    </source>
</evidence>
<dbReference type="Pfam" id="PF00512">
    <property type="entry name" value="HisKA"/>
    <property type="match status" value="1"/>
</dbReference>
<dbReference type="SMART" id="SM00388">
    <property type="entry name" value="HisKA"/>
    <property type="match status" value="1"/>
</dbReference>
<protein>
    <recommendedName>
        <fullName evidence="3">histidine kinase</fullName>
        <ecNumber evidence="3">2.7.13.3</ecNumber>
    </recommendedName>
</protein>
<evidence type="ECO:0000256" key="3">
    <source>
        <dbReference type="ARBA" id="ARBA00012438"/>
    </source>
</evidence>
<dbReference type="STRING" id="1454001.AW08_03761"/>
<dbReference type="Gene3D" id="1.10.287.130">
    <property type="match status" value="1"/>
</dbReference>
<evidence type="ECO:0000256" key="8">
    <source>
        <dbReference type="ARBA" id="ARBA00022741"/>
    </source>
</evidence>
<evidence type="ECO:0000256" key="2">
    <source>
        <dbReference type="ARBA" id="ARBA00004651"/>
    </source>
</evidence>
<dbReference type="GO" id="GO:0005886">
    <property type="term" value="C:plasma membrane"/>
    <property type="evidence" value="ECO:0007669"/>
    <property type="project" value="UniProtKB-SubCell"/>
</dbReference>
<evidence type="ECO:0000313" key="17">
    <source>
        <dbReference type="Proteomes" id="UP000020218"/>
    </source>
</evidence>
<dbReference type="InterPro" id="IPR036097">
    <property type="entry name" value="HisK_dim/P_sf"/>
</dbReference>
<dbReference type="Proteomes" id="UP000020218">
    <property type="component" value="Unassembled WGS sequence"/>
</dbReference>
<evidence type="ECO:0000256" key="5">
    <source>
        <dbReference type="ARBA" id="ARBA00022553"/>
    </source>
</evidence>
<dbReference type="InterPro" id="IPR003594">
    <property type="entry name" value="HATPase_dom"/>
</dbReference>
<dbReference type="InterPro" id="IPR004358">
    <property type="entry name" value="Sig_transdc_His_kin-like_C"/>
</dbReference>
<sequence length="579" mass="62647">MLPVSQAPRQVRTARAAGIAGARKGNPYVVFPIPKLRRRRQNGRSINPRRPNMPKSATRRPGWRDALLLVGGYVALDWASHIHRLHGLDVTPWSPAPALGLLFLARFRGRVAPLLALAIFISDAWVRAPQLPWLLACGQALQLTAGYWLIAEVLRRRIGSKGVFANRPGLITWVTIIVAGTLLNSLLLIGGLTLTGHLPQAAAGETLLAHWLADVTGILISMPLLAMLLDERSRGRLRQLLLGRESLSLLTTGGVLVLTFFAGEMSELRYFPALFLPIAWAAARQGLAGAVLTIGLTQVGVVVGTYLLGLSPLALIELEVLILVLALSGFFIGVVVDEKQRVSAELQQTLRLAAAGEMAGALSHELHQPLTALLAYTRACQQLLAQGERGDRLRDVIDRVVAESQRAADVVSRLRDFFRTGTTRLERIWLRELLSSAAARFATQARQQGIELSLLPAPPCALFADRLQLEVVLRNLLANAFEAAAERPPAERLVRLSAEQEGAVRVCITVEDSGPGVTDQMAEHLFEAFQSSKASGLGLGLAISRAIVEAHGGALWAEVADRGLFRLTLPIEEATSDAA</sequence>
<dbReference type="CDD" id="cd00082">
    <property type="entry name" value="HisKA"/>
    <property type="match status" value="1"/>
</dbReference>
<evidence type="ECO:0000256" key="13">
    <source>
        <dbReference type="ARBA" id="ARBA00023136"/>
    </source>
</evidence>
<keyword evidence="11 14" id="KW-1133">Transmembrane helix</keyword>
<dbReference type="InterPro" id="IPR003661">
    <property type="entry name" value="HisK_dim/P_dom"/>
</dbReference>
<keyword evidence="5" id="KW-0597">Phosphoprotein</keyword>
<dbReference type="AlphaFoldDB" id="A0A011M405"/>
<dbReference type="InterPro" id="IPR007895">
    <property type="entry name" value="MASE1"/>
</dbReference>
<dbReference type="PATRIC" id="fig|1454001.3.peg.3793"/>
<comment type="caution">
    <text evidence="16">The sequence shown here is derived from an EMBL/GenBank/DDBJ whole genome shotgun (WGS) entry which is preliminary data.</text>
</comment>
<evidence type="ECO:0000313" key="16">
    <source>
        <dbReference type="EMBL" id="EXI64328.1"/>
    </source>
</evidence>
<feature type="domain" description="Histidine kinase" evidence="15">
    <location>
        <begin position="361"/>
        <end position="573"/>
    </location>
</feature>
<dbReference type="SMART" id="SM00387">
    <property type="entry name" value="HATPase_c"/>
    <property type="match status" value="1"/>
</dbReference>
<dbReference type="InterPro" id="IPR036890">
    <property type="entry name" value="HATPase_C_sf"/>
</dbReference>
<feature type="transmembrane region" description="Helical" evidence="14">
    <location>
        <begin position="170"/>
        <end position="196"/>
    </location>
</feature>
<accession>A0A011M405</accession>
<gene>
    <name evidence="16" type="primary">fixL_3</name>
    <name evidence="16" type="ORF">AW08_03761</name>
</gene>
<evidence type="ECO:0000256" key="14">
    <source>
        <dbReference type="SAM" id="Phobius"/>
    </source>
</evidence>
<keyword evidence="13 14" id="KW-0472">Membrane</keyword>
<dbReference type="Pfam" id="PF05231">
    <property type="entry name" value="MASE1"/>
    <property type="match status" value="1"/>
</dbReference>
<dbReference type="Pfam" id="PF02518">
    <property type="entry name" value="HATPase_c"/>
    <property type="match status" value="1"/>
</dbReference>
<comment type="subcellular location">
    <subcellularLocation>
        <location evidence="2">Cell membrane</location>
        <topology evidence="2">Multi-pass membrane protein</topology>
    </subcellularLocation>
</comment>
<dbReference type="GO" id="GO:0000155">
    <property type="term" value="F:phosphorelay sensor kinase activity"/>
    <property type="evidence" value="ECO:0007669"/>
    <property type="project" value="InterPro"/>
</dbReference>
<evidence type="ECO:0000256" key="12">
    <source>
        <dbReference type="ARBA" id="ARBA00023012"/>
    </source>
</evidence>
<keyword evidence="9" id="KW-0418">Kinase</keyword>
<dbReference type="SUPFAM" id="SSF55874">
    <property type="entry name" value="ATPase domain of HSP90 chaperone/DNA topoisomerase II/histidine kinase"/>
    <property type="match status" value="1"/>
</dbReference>
<dbReference type="PANTHER" id="PTHR43065:SF10">
    <property type="entry name" value="PEROXIDE STRESS-ACTIVATED HISTIDINE KINASE MAK3"/>
    <property type="match status" value="1"/>
</dbReference>
<dbReference type="PRINTS" id="PR00344">
    <property type="entry name" value="BCTRLSENSOR"/>
</dbReference>
<reference evidence="16" key="1">
    <citation type="submission" date="2014-02" db="EMBL/GenBank/DDBJ databases">
        <title>Expanding our view of genomic diversity in Candidatus Accumulibacter clades.</title>
        <authorList>
            <person name="Skennerton C.T."/>
            <person name="Barr J.J."/>
            <person name="Slater F.R."/>
            <person name="Bond P.L."/>
            <person name="Tyson G.W."/>
        </authorList>
    </citation>
    <scope>NUCLEOTIDE SEQUENCE [LARGE SCALE GENOMIC DNA]</scope>
</reference>
<evidence type="ECO:0000256" key="4">
    <source>
        <dbReference type="ARBA" id="ARBA00022475"/>
    </source>
</evidence>
<dbReference type="InterPro" id="IPR005467">
    <property type="entry name" value="His_kinase_dom"/>
</dbReference>
<dbReference type="EC" id="2.7.13.3" evidence="3"/>
<keyword evidence="4" id="KW-1003">Cell membrane</keyword>
<keyword evidence="17" id="KW-1185">Reference proteome</keyword>
<feature type="transmembrane region" description="Helical" evidence="14">
    <location>
        <begin position="314"/>
        <end position="336"/>
    </location>
</feature>
<dbReference type="SUPFAM" id="SSF47384">
    <property type="entry name" value="Homodimeric domain of signal transducing histidine kinase"/>
    <property type="match status" value="1"/>
</dbReference>
<dbReference type="GO" id="GO:0005524">
    <property type="term" value="F:ATP binding"/>
    <property type="evidence" value="ECO:0007669"/>
    <property type="project" value="UniProtKB-KW"/>
</dbReference>
<keyword evidence="7 14" id="KW-0812">Transmembrane</keyword>
<evidence type="ECO:0000256" key="6">
    <source>
        <dbReference type="ARBA" id="ARBA00022679"/>
    </source>
</evidence>
<evidence type="ECO:0000256" key="1">
    <source>
        <dbReference type="ARBA" id="ARBA00000085"/>
    </source>
</evidence>
<name>A0A011M405_9PROT</name>
<evidence type="ECO:0000256" key="11">
    <source>
        <dbReference type="ARBA" id="ARBA00022989"/>
    </source>
</evidence>
<feature type="transmembrane region" description="Helical" evidence="14">
    <location>
        <begin position="241"/>
        <end position="262"/>
    </location>
</feature>
<dbReference type="PROSITE" id="PS50109">
    <property type="entry name" value="HIS_KIN"/>
    <property type="match status" value="1"/>
</dbReference>
<comment type="catalytic activity">
    <reaction evidence="1">
        <text>ATP + protein L-histidine = ADP + protein N-phospho-L-histidine.</text>
        <dbReference type="EC" id="2.7.13.3"/>
    </reaction>
</comment>
<evidence type="ECO:0000259" key="15">
    <source>
        <dbReference type="PROSITE" id="PS50109"/>
    </source>
</evidence>
<keyword evidence="12" id="KW-0902">Two-component regulatory system</keyword>
<dbReference type="Gene3D" id="3.30.565.10">
    <property type="entry name" value="Histidine kinase-like ATPase, C-terminal domain"/>
    <property type="match status" value="1"/>
</dbReference>
<proteinExistence type="predicted"/>
<keyword evidence="6 16" id="KW-0808">Transferase</keyword>
<evidence type="ECO:0000256" key="9">
    <source>
        <dbReference type="ARBA" id="ARBA00022777"/>
    </source>
</evidence>
<evidence type="ECO:0000256" key="10">
    <source>
        <dbReference type="ARBA" id="ARBA00022840"/>
    </source>
</evidence>